<dbReference type="InterPro" id="IPR004678">
    <property type="entry name" value="Cyt_c_oxidase_cbb3_su3"/>
</dbReference>
<name>A0ABV2QHV9_9BURK</name>
<evidence type="ECO:0000256" key="17">
    <source>
        <dbReference type="ARBA" id="ARBA00023065"/>
    </source>
</evidence>
<evidence type="ECO:0000256" key="4">
    <source>
        <dbReference type="ARBA" id="ARBA00022448"/>
    </source>
</evidence>
<evidence type="ECO:0000256" key="11">
    <source>
        <dbReference type="ARBA" id="ARBA00022737"/>
    </source>
</evidence>
<keyword evidence="6 19" id="KW-0997">Cell inner membrane</keyword>
<gene>
    <name evidence="22" type="ORF">ABIE13_005309</name>
</gene>
<keyword evidence="7 19" id="KW-0349">Heme</keyword>
<keyword evidence="14 20" id="KW-1133">Transmembrane helix</keyword>
<dbReference type="PANTHER" id="PTHR33751">
    <property type="entry name" value="CBB3-TYPE CYTOCHROME C OXIDASE SUBUNIT FIXP"/>
    <property type="match status" value="1"/>
</dbReference>
<reference evidence="22 23" key="1">
    <citation type="submission" date="2024-06" db="EMBL/GenBank/DDBJ databases">
        <title>Sorghum-associated microbial communities from plants grown in Nebraska, USA.</title>
        <authorList>
            <person name="Schachtman D."/>
        </authorList>
    </citation>
    <scope>NUCLEOTIDE SEQUENCE [LARGE SCALE GENOMIC DNA]</scope>
    <source>
        <strain evidence="22 23">2709</strain>
    </source>
</reference>
<comment type="subunit">
    <text evidence="19">Component of the cbb3-type cytochrome c oxidase.</text>
</comment>
<comment type="subcellular location">
    <subcellularLocation>
        <location evidence="1 19">Cell inner membrane</location>
    </subcellularLocation>
</comment>
<evidence type="ECO:0000256" key="10">
    <source>
        <dbReference type="ARBA" id="ARBA00022723"/>
    </source>
</evidence>
<evidence type="ECO:0000256" key="19">
    <source>
        <dbReference type="PIRNR" id="PIRNR000006"/>
    </source>
</evidence>
<evidence type="ECO:0000256" key="13">
    <source>
        <dbReference type="ARBA" id="ARBA00022982"/>
    </source>
</evidence>
<dbReference type="PROSITE" id="PS51007">
    <property type="entry name" value="CYTC"/>
    <property type="match status" value="2"/>
</dbReference>
<evidence type="ECO:0000256" key="20">
    <source>
        <dbReference type="SAM" id="Phobius"/>
    </source>
</evidence>
<evidence type="ECO:0000256" key="18">
    <source>
        <dbReference type="ARBA" id="ARBA00023136"/>
    </source>
</evidence>
<keyword evidence="15 19" id="KW-0560">Oxidoreductase</keyword>
<keyword evidence="12 19" id="KW-0375">Hydrogen ion transport</keyword>
<dbReference type="InterPro" id="IPR050597">
    <property type="entry name" value="Cytochrome_c_Oxidase_Subunit"/>
</dbReference>
<comment type="function">
    <text evidence="19">C-type cytochrome. Part of the cbb3-type cytochrome c oxidase complex.</text>
</comment>
<evidence type="ECO:0000256" key="15">
    <source>
        <dbReference type="ARBA" id="ARBA00023002"/>
    </source>
</evidence>
<organism evidence="22 23">
    <name type="scientific">Ottowia thiooxydans</name>
    <dbReference type="NCBI Taxonomy" id="219182"/>
    <lineage>
        <taxon>Bacteria</taxon>
        <taxon>Pseudomonadati</taxon>
        <taxon>Pseudomonadota</taxon>
        <taxon>Betaproteobacteria</taxon>
        <taxon>Burkholderiales</taxon>
        <taxon>Comamonadaceae</taxon>
        <taxon>Ottowia</taxon>
    </lineage>
</organism>
<keyword evidence="17 19" id="KW-0406">Ion transport</keyword>
<dbReference type="Pfam" id="PF13442">
    <property type="entry name" value="Cytochrome_CBB3"/>
    <property type="match status" value="2"/>
</dbReference>
<evidence type="ECO:0000256" key="3">
    <source>
        <dbReference type="ARBA" id="ARBA00006113"/>
    </source>
</evidence>
<dbReference type="InterPro" id="IPR036909">
    <property type="entry name" value="Cyt_c-like_dom_sf"/>
</dbReference>
<dbReference type="NCBIfam" id="TIGR00782">
    <property type="entry name" value="ccoP"/>
    <property type="match status" value="1"/>
</dbReference>
<comment type="pathway">
    <text evidence="2 19">Energy metabolism; oxidative phosphorylation.</text>
</comment>
<feature type="transmembrane region" description="Helical" evidence="20">
    <location>
        <begin position="6"/>
        <end position="30"/>
    </location>
</feature>
<dbReference type="PANTHER" id="PTHR33751:SF1">
    <property type="entry name" value="CBB3-TYPE CYTOCHROME C OXIDASE SUBUNIT FIXP"/>
    <property type="match status" value="1"/>
</dbReference>
<comment type="caution">
    <text evidence="22">The sequence shown here is derived from an EMBL/GenBank/DDBJ whole genome shotgun (WGS) entry which is preliminary data.</text>
</comment>
<dbReference type="InterPro" id="IPR032858">
    <property type="entry name" value="CcoP_N"/>
</dbReference>
<feature type="domain" description="Cytochrome c" evidence="21">
    <location>
        <begin position="217"/>
        <end position="298"/>
    </location>
</feature>
<evidence type="ECO:0000313" key="23">
    <source>
        <dbReference type="Proteomes" id="UP001549320"/>
    </source>
</evidence>
<keyword evidence="11" id="KW-0677">Repeat</keyword>
<keyword evidence="8 19" id="KW-0679">Respiratory chain</keyword>
<evidence type="ECO:0000256" key="2">
    <source>
        <dbReference type="ARBA" id="ARBA00004673"/>
    </source>
</evidence>
<dbReference type="EMBL" id="JBEPSH010000014">
    <property type="protein sequence ID" value="MET4580170.1"/>
    <property type="molecule type" value="Genomic_DNA"/>
</dbReference>
<evidence type="ECO:0000256" key="8">
    <source>
        <dbReference type="ARBA" id="ARBA00022660"/>
    </source>
</evidence>
<comment type="similarity">
    <text evidence="3 19">Belongs to the CcoP / FixP family.</text>
</comment>
<keyword evidence="10 19" id="KW-0479">Metal-binding</keyword>
<evidence type="ECO:0000256" key="12">
    <source>
        <dbReference type="ARBA" id="ARBA00022781"/>
    </source>
</evidence>
<dbReference type="PRINTS" id="PR00605">
    <property type="entry name" value="CYTCHROMECIC"/>
</dbReference>
<keyword evidence="5 19" id="KW-1003">Cell membrane</keyword>
<sequence>MSDFTSNFWSIFISVITIGGILACLALLWISGKTKAMTLSDNTTGHVWDEDLREMNNPLPRWWVGLFIITVVFSLVYLYLYPGLGTYEGSLKWSQTGQFDREVSRGNEQAAPIYAAFSGMSTEALAKDAKAMAIGDRLFMNNCAQCHGSDARGGKGFPNLADGDWMWGGTPDKIHETIASGRTGVMPPMAAAVGSPEDVRNLAHYVLSLSSSPNDSVRSNLGKSKFTVCAACHGADGKGNQALGAPNLTDNIWVDGAGVESHIVSMINNGKTNVMPAWSSKFTPEQMNVLTAYVWGLGGGVRNPAPAPVAVAPVETASK</sequence>
<evidence type="ECO:0000256" key="7">
    <source>
        <dbReference type="ARBA" id="ARBA00022617"/>
    </source>
</evidence>
<dbReference type="RefSeq" id="WP_354448891.1">
    <property type="nucleotide sequence ID" value="NZ_JBEPSH010000014.1"/>
</dbReference>
<evidence type="ECO:0000256" key="16">
    <source>
        <dbReference type="ARBA" id="ARBA00023004"/>
    </source>
</evidence>
<dbReference type="InterPro" id="IPR009056">
    <property type="entry name" value="Cyt_c-like_dom"/>
</dbReference>
<evidence type="ECO:0000256" key="9">
    <source>
        <dbReference type="ARBA" id="ARBA00022692"/>
    </source>
</evidence>
<dbReference type="Gene3D" id="6.10.280.130">
    <property type="match status" value="1"/>
</dbReference>
<evidence type="ECO:0000259" key="21">
    <source>
        <dbReference type="PROSITE" id="PS51007"/>
    </source>
</evidence>
<protein>
    <recommendedName>
        <fullName evidence="19">Cbb3-type cytochrome c oxidase subunit</fullName>
    </recommendedName>
</protein>
<dbReference type="Pfam" id="PF14715">
    <property type="entry name" value="FixP_N"/>
    <property type="match status" value="1"/>
</dbReference>
<dbReference type="PIRSF" id="PIRSF000006">
    <property type="entry name" value="Cbb3-Cox_fixP"/>
    <property type="match status" value="1"/>
</dbReference>
<evidence type="ECO:0000313" key="22">
    <source>
        <dbReference type="EMBL" id="MET4580170.1"/>
    </source>
</evidence>
<evidence type="ECO:0000256" key="5">
    <source>
        <dbReference type="ARBA" id="ARBA00022475"/>
    </source>
</evidence>
<keyword evidence="4 19" id="KW-0813">Transport</keyword>
<accession>A0ABV2QHV9</accession>
<keyword evidence="18 19" id="KW-0472">Membrane</keyword>
<keyword evidence="9 20" id="KW-0812">Transmembrane</keyword>
<comment type="cofactor">
    <cofactor evidence="19">
        <name>heme c</name>
        <dbReference type="ChEBI" id="CHEBI:61717"/>
    </cofactor>
    <text evidence="19">Binds 2 heme C groups per subunit.</text>
</comment>
<dbReference type="SUPFAM" id="SSF46626">
    <property type="entry name" value="Cytochrome c"/>
    <property type="match status" value="2"/>
</dbReference>
<feature type="domain" description="Cytochrome c" evidence="21">
    <location>
        <begin position="130"/>
        <end position="210"/>
    </location>
</feature>
<keyword evidence="23" id="KW-1185">Reference proteome</keyword>
<keyword evidence="16 19" id="KW-0408">Iron</keyword>
<evidence type="ECO:0000256" key="6">
    <source>
        <dbReference type="ARBA" id="ARBA00022519"/>
    </source>
</evidence>
<dbReference type="InterPro" id="IPR008168">
    <property type="entry name" value="Cyt_C_IC"/>
</dbReference>
<dbReference type="Gene3D" id="1.10.760.10">
    <property type="entry name" value="Cytochrome c-like domain"/>
    <property type="match status" value="2"/>
</dbReference>
<evidence type="ECO:0000256" key="14">
    <source>
        <dbReference type="ARBA" id="ARBA00022989"/>
    </source>
</evidence>
<keyword evidence="13 19" id="KW-0249">Electron transport</keyword>
<dbReference type="InterPro" id="IPR038414">
    <property type="entry name" value="CcoP_N_sf"/>
</dbReference>
<dbReference type="Proteomes" id="UP001549320">
    <property type="component" value="Unassembled WGS sequence"/>
</dbReference>
<feature type="transmembrane region" description="Helical" evidence="20">
    <location>
        <begin position="62"/>
        <end position="81"/>
    </location>
</feature>
<evidence type="ECO:0000256" key="1">
    <source>
        <dbReference type="ARBA" id="ARBA00004533"/>
    </source>
</evidence>
<proteinExistence type="inferred from homology"/>